<sequence length="344" mass="38892">MRKFYYYLLFTFIITGCDNKEELSSKSQSGKNPTQTYIINGDIIYEAEITDGSKPKKPILVYDIPEKTKDNANSKNKTYKTSEHTVSINFGYPPTHPSNSGCTVKRYNNGNSYYTDSGVYGINPYPYPTSEGKSCLVRGFGTPHHNLYYGSLILFVSNKEEKRTDIRSRVTSHNDNQGSAISIEYPFKANVSYEINLTVIFYDNRYLIDKKFSDGFPTVYAQLKDDGIITPPYLRNINLDPCVKDGVIGLDATDYVNNTRSFTLDSRGQIERYINFKFSPTKEKKALLISLHPKISDGLSAIPINDYTMALPIIKITEKPFDPSLNVEIKTSEGEGRGDIIRGR</sequence>
<dbReference type="RefSeq" id="WP_338840804.1">
    <property type="nucleotide sequence ID" value="NZ_CP147988.1"/>
</dbReference>
<name>A0ABZ2QCM1_9FLAO</name>
<proteinExistence type="predicted"/>
<evidence type="ECO:0000313" key="1">
    <source>
        <dbReference type="EMBL" id="WXK50591.1"/>
    </source>
</evidence>
<protein>
    <recommendedName>
        <fullName evidence="3">Lipoprotein</fullName>
    </recommendedName>
</protein>
<accession>A0ABZ2QCM1</accession>
<organism evidence="1 2">
    <name type="scientific">Flavobacterium ginsenosidimutans</name>
    <dbReference type="NCBI Taxonomy" id="687844"/>
    <lineage>
        <taxon>Bacteria</taxon>
        <taxon>Pseudomonadati</taxon>
        <taxon>Bacteroidota</taxon>
        <taxon>Flavobacteriia</taxon>
        <taxon>Flavobacteriales</taxon>
        <taxon>Flavobacteriaceae</taxon>
        <taxon>Flavobacterium</taxon>
    </lineage>
</organism>
<evidence type="ECO:0008006" key="3">
    <source>
        <dbReference type="Google" id="ProtNLM"/>
    </source>
</evidence>
<reference evidence="1 2" key="1">
    <citation type="submission" date="2024-02" db="EMBL/GenBank/DDBJ databases">
        <title>complete genome of Flavobacterium ginsenosidimutans Str. YTB16.</title>
        <authorList>
            <person name="Wang Q."/>
        </authorList>
    </citation>
    <scope>NUCLEOTIDE SEQUENCE [LARGE SCALE GENOMIC DNA]</scope>
    <source>
        <strain evidence="1 2">YTB16</strain>
    </source>
</reference>
<dbReference type="Proteomes" id="UP001447857">
    <property type="component" value="Chromosome"/>
</dbReference>
<dbReference type="EMBL" id="CP147988">
    <property type="protein sequence ID" value="WXK50591.1"/>
    <property type="molecule type" value="Genomic_DNA"/>
</dbReference>
<dbReference type="PROSITE" id="PS51257">
    <property type="entry name" value="PROKAR_LIPOPROTEIN"/>
    <property type="match status" value="1"/>
</dbReference>
<gene>
    <name evidence="1" type="ORF">V6624_02925</name>
</gene>
<evidence type="ECO:0000313" key="2">
    <source>
        <dbReference type="Proteomes" id="UP001447857"/>
    </source>
</evidence>
<keyword evidence="2" id="KW-1185">Reference proteome</keyword>